<proteinExistence type="predicted"/>
<reference evidence="1" key="2">
    <citation type="submission" date="2020-11" db="EMBL/GenBank/DDBJ databases">
        <authorList>
            <person name="McCartney M.A."/>
            <person name="Auch B."/>
            <person name="Kono T."/>
            <person name="Mallez S."/>
            <person name="Becker A."/>
            <person name="Gohl D.M."/>
            <person name="Silverstein K.A.T."/>
            <person name="Koren S."/>
            <person name="Bechman K.B."/>
            <person name="Herman A."/>
            <person name="Abrahante J.E."/>
            <person name="Garbe J."/>
        </authorList>
    </citation>
    <scope>NUCLEOTIDE SEQUENCE</scope>
    <source>
        <strain evidence="1">Duluth1</strain>
        <tissue evidence="1">Whole animal</tissue>
    </source>
</reference>
<dbReference type="AlphaFoldDB" id="A0A9D4LT10"/>
<organism evidence="1 2">
    <name type="scientific">Dreissena polymorpha</name>
    <name type="common">Zebra mussel</name>
    <name type="synonym">Mytilus polymorpha</name>
    <dbReference type="NCBI Taxonomy" id="45954"/>
    <lineage>
        <taxon>Eukaryota</taxon>
        <taxon>Metazoa</taxon>
        <taxon>Spiralia</taxon>
        <taxon>Lophotrochozoa</taxon>
        <taxon>Mollusca</taxon>
        <taxon>Bivalvia</taxon>
        <taxon>Autobranchia</taxon>
        <taxon>Heteroconchia</taxon>
        <taxon>Euheterodonta</taxon>
        <taxon>Imparidentia</taxon>
        <taxon>Neoheterodontei</taxon>
        <taxon>Myida</taxon>
        <taxon>Dreissenoidea</taxon>
        <taxon>Dreissenidae</taxon>
        <taxon>Dreissena</taxon>
    </lineage>
</organism>
<sequence>MALLRLFAGKKANNHSTTFRHVTWLFKGSEWRRATRYSTKHAPDFIYSEKTKKIF</sequence>
<keyword evidence="2" id="KW-1185">Reference proteome</keyword>
<comment type="caution">
    <text evidence="1">The sequence shown here is derived from an EMBL/GenBank/DDBJ whole genome shotgun (WGS) entry which is preliminary data.</text>
</comment>
<accession>A0A9D4LT10</accession>
<gene>
    <name evidence="1" type="ORF">DPMN_027522</name>
</gene>
<evidence type="ECO:0000313" key="1">
    <source>
        <dbReference type="EMBL" id="KAH3864502.1"/>
    </source>
</evidence>
<reference evidence="1" key="1">
    <citation type="journal article" date="2019" name="bioRxiv">
        <title>The Genome of the Zebra Mussel, Dreissena polymorpha: A Resource for Invasive Species Research.</title>
        <authorList>
            <person name="McCartney M.A."/>
            <person name="Auch B."/>
            <person name="Kono T."/>
            <person name="Mallez S."/>
            <person name="Zhang Y."/>
            <person name="Obille A."/>
            <person name="Becker A."/>
            <person name="Abrahante J.E."/>
            <person name="Garbe J."/>
            <person name="Badalamenti J.P."/>
            <person name="Herman A."/>
            <person name="Mangelson H."/>
            <person name="Liachko I."/>
            <person name="Sullivan S."/>
            <person name="Sone E.D."/>
            <person name="Koren S."/>
            <person name="Silverstein K.A.T."/>
            <person name="Beckman K.B."/>
            <person name="Gohl D.M."/>
        </authorList>
    </citation>
    <scope>NUCLEOTIDE SEQUENCE</scope>
    <source>
        <strain evidence="1">Duluth1</strain>
        <tissue evidence="1">Whole animal</tissue>
    </source>
</reference>
<dbReference type="Proteomes" id="UP000828390">
    <property type="component" value="Unassembled WGS sequence"/>
</dbReference>
<dbReference type="EMBL" id="JAIWYP010000002">
    <property type="protein sequence ID" value="KAH3864502.1"/>
    <property type="molecule type" value="Genomic_DNA"/>
</dbReference>
<evidence type="ECO:0000313" key="2">
    <source>
        <dbReference type="Proteomes" id="UP000828390"/>
    </source>
</evidence>
<name>A0A9D4LT10_DREPO</name>
<protein>
    <submittedName>
        <fullName evidence="1">Uncharacterized protein</fullName>
    </submittedName>
</protein>